<feature type="domain" description="Fe/B12 periplasmic-binding" evidence="3">
    <location>
        <begin position="91"/>
        <end position="362"/>
    </location>
</feature>
<dbReference type="RefSeq" id="WP_130354019.1">
    <property type="nucleotide sequence ID" value="NZ_SGWY01000003.1"/>
</dbReference>
<dbReference type="NCBIfam" id="TIGR03868">
    <property type="entry name" value="F420-O_ABCperi"/>
    <property type="match status" value="1"/>
</dbReference>
<keyword evidence="5" id="KW-1185">Reference proteome</keyword>
<feature type="region of interest" description="Disordered" evidence="2">
    <location>
        <begin position="1"/>
        <end position="27"/>
    </location>
</feature>
<sequence>MPAPTPVVPPSSRARGRNRAPRAPRAPRATTIAALGALPLAALLLAACASGSTASPAAESDAASDGAAASAYPLTIDNCGTDATFEAPPQRVVTIKSSTLELLLALGLEDRIVGTAFTDGPVPDEYADAASGLESLSDKVPSQEATLASEPDLVFAGWESNLTAEGAGDRDTLARLGVATYVAPAACKGAGYMPNPLTFDEVFREFEEAGVIFDVPDAAADLVATQRAELDAIEPSDAGLTALWYSSGDDTPYVGAGIGAPQMIMDAAGLDNVAADVEDTWTSMGWEAIVAANPDVIVLVDAAWNTAEQKIAHLESNPATAALPAVQQERYLVIDFPATEAGVRNVGAVASLVDQLGELGLR</sequence>
<dbReference type="InterPro" id="IPR022287">
    <property type="entry name" value="ABC_trnsptr_F420-0_sub-bd_pred"/>
</dbReference>
<evidence type="ECO:0000313" key="4">
    <source>
        <dbReference type="EMBL" id="RZS64836.1"/>
    </source>
</evidence>
<dbReference type="PANTHER" id="PTHR30535:SF7">
    <property type="entry name" value="IRON(III) DICITRATE-BINDING PROTEIN"/>
    <property type="match status" value="1"/>
</dbReference>
<dbReference type="Gene3D" id="3.40.50.1980">
    <property type="entry name" value="Nitrogenase molybdenum iron protein domain"/>
    <property type="match status" value="2"/>
</dbReference>
<comment type="caution">
    <text evidence="4">The sequence shown here is derived from an EMBL/GenBank/DDBJ whole genome shotgun (WGS) entry which is preliminary data.</text>
</comment>
<dbReference type="SUPFAM" id="SSF53807">
    <property type="entry name" value="Helical backbone' metal receptor"/>
    <property type="match status" value="1"/>
</dbReference>
<dbReference type="InterPro" id="IPR050902">
    <property type="entry name" value="ABC_Transporter_SBP"/>
</dbReference>
<gene>
    <name evidence="4" type="ORF">EV187_3224</name>
</gene>
<dbReference type="AlphaFoldDB" id="A0A4Q7MA34"/>
<name>A0A4Q7MA34_9MICO</name>
<dbReference type="OrthoDB" id="9797850at2"/>
<protein>
    <submittedName>
        <fullName evidence="4">Iron complex transport system substrate-binding protein</fullName>
    </submittedName>
</protein>
<dbReference type="Pfam" id="PF01497">
    <property type="entry name" value="Peripla_BP_2"/>
    <property type="match status" value="1"/>
</dbReference>
<dbReference type="PANTHER" id="PTHR30535">
    <property type="entry name" value="VITAMIN B12-BINDING PROTEIN"/>
    <property type="match status" value="1"/>
</dbReference>
<organism evidence="4 5">
    <name type="scientific">Agromyces ramosus</name>
    <dbReference type="NCBI Taxonomy" id="33879"/>
    <lineage>
        <taxon>Bacteria</taxon>
        <taxon>Bacillati</taxon>
        <taxon>Actinomycetota</taxon>
        <taxon>Actinomycetes</taxon>
        <taxon>Micrococcales</taxon>
        <taxon>Microbacteriaceae</taxon>
        <taxon>Agromyces</taxon>
    </lineage>
</organism>
<dbReference type="PROSITE" id="PS50983">
    <property type="entry name" value="FE_B12_PBP"/>
    <property type="match status" value="1"/>
</dbReference>
<comment type="similarity">
    <text evidence="1">Belongs to the bacterial solute-binding protein 8 family.</text>
</comment>
<dbReference type="Proteomes" id="UP000293289">
    <property type="component" value="Unassembled WGS sequence"/>
</dbReference>
<proteinExistence type="inferred from homology"/>
<dbReference type="InterPro" id="IPR002491">
    <property type="entry name" value="ABC_transptr_periplasmic_BD"/>
</dbReference>
<accession>A0A4Q7MA34</accession>
<evidence type="ECO:0000256" key="2">
    <source>
        <dbReference type="SAM" id="MobiDB-lite"/>
    </source>
</evidence>
<evidence type="ECO:0000259" key="3">
    <source>
        <dbReference type="PROSITE" id="PS50983"/>
    </source>
</evidence>
<evidence type="ECO:0000313" key="5">
    <source>
        <dbReference type="Proteomes" id="UP000293289"/>
    </source>
</evidence>
<evidence type="ECO:0000256" key="1">
    <source>
        <dbReference type="ARBA" id="ARBA00008814"/>
    </source>
</evidence>
<dbReference type="EMBL" id="SGWY01000003">
    <property type="protein sequence ID" value="RZS64836.1"/>
    <property type="molecule type" value="Genomic_DNA"/>
</dbReference>
<reference evidence="4 5" key="1">
    <citation type="submission" date="2019-02" db="EMBL/GenBank/DDBJ databases">
        <title>Genomic Encyclopedia of Type Strains, Phase IV (KMG-IV): sequencing the most valuable type-strain genomes for metagenomic binning, comparative biology and taxonomic classification.</title>
        <authorList>
            <person name="Goeker M."/>
        </authorList>
    </citation>
    <scope>NUCLEOTIDE SEQUENCE [LARGE SCALE GENOMIC DNA]</scope>
    <source>
        <strain evidence="4 5">DSM 43045</strain>
    </source>
</reference>